<keyword evidence="2" id="KW-0934">Plastid</keyword>
<keyword evidence="2" id="KW-0150">Chloroplast</keyword>
<sequence>MSGLKSSSNNLILLRYYFGFLSFSVIYIRLVIIKLS</sequence>
<name>A0A1Z1MLJ9_9FLOR</name>
<dbReference type="RefSeq" id="YP_009397553.1">
    <property type="nucleotide sequence ID" value="NC_035288.1"/>
</dbReference>
<organism evidence="2">
    <name type="scientific">Dipterosiphonia australica</name>
    <dbReference type="NCBI Taxonomy" id="2007208"/>
    <lineage>
        <taxon>Eukaryota</taxon>
        <taxon>Rhodophyta</taxon>
        <taxon>Florideophyceae</taxon>
        <taxon>Rhodymeniophycidae</taxon>
        <taxon>Ceramiales</taxon>
        <taxon>Rhodomelaceae</taxon>
        <taxon>Herposiphonieae</taxon>
        <taxon>Dipterosiphonia</taxon>
    </lineage>
</organism>
<protein>
    <submittedName>
        <fullName evidence="2">Uncharacterized protein</fullName>
    </submittedName>
</protein>
<geneLocation type="chloroplast" evidence="2"/>
<evidence type="ECO:0000256" key="1">
    <source>
        <dbReference type="SAM" id="Phobius"/>
    </source>
</evidence>
<dbReference type="EMBL" id="MF101444">
    <property type="protein sequence ID" value="ARW66739.1"/>
    <property type="molecule type" value="Genomic_DNA"/>
</dbReference>
<keyword evidence="1" id="KW-0472">Membrane</keyword>
<dbReference type="GeneID" id="33359937"/>
<keyword evidence="1" id="KW-0812">Transmembrane</keyword>
<feature type="transmembrane region" description="Helical" evidence="1">
    <location>
        <begin position="12"/>
        <end position="32"/>
    </location>
</feature>
<evidence type="ECO:0000313" key="2">
    <source>
        <dbReference type="EMBL" id="ARW66739.1"/>
    </source>
</evidence>
<accession>A0A1Z1MLJ9</accession>
<dbReference type="AlphaFoldDB" id="A0A1Z1MLJ9"/>
<gene>
    <name evidence="2" type="primary">orf36</name>
</gene>
<keyword evidence="1" id="KW-1133">Transmembrane helix</keyword>
<proteinExistence type="predicted"/>
<reference evidence="2" key="1">
    <citation type="journal article" date="2017" name="J. Phycol.">
        <title>Analysis of chloroplast genomes and a supermatrix inform reclassification of the Rhodomelaceae (Rhodophyta).</title>
        <authorList>
            <person name="Diaz-Tapia P."/>
            <person name="Maggs C.A."/>
            <person name="West J.A."/>
            <person name="Verbruggen H."/>
        </authorList>
    </citation>
    <scope>NUCLEOTIDE SEQUENCE</scope>
    <source>
        <strain evidence="2">PD1107</strain>
    </source>
</reference>